<dbReference type="EMBL" id="BORT01000024">
    <property type="protein sequence ID" value="GIO49744.1"/>
    <property type="molecule type" value="Genomic_DNA"/>
</dbReference>
<comment type="subunit">
    <text evidence="11">Monomer.</text>
</comment>
<dbReference type="GO" id="GO:0000287">
    <property type="term" value="F:magnesium ion binding"/>
    <property type="evidence" value="ECO:0007669"/>
    <property type="project" value="UniProtKB-UniRule"/>
</dbReference>
<sequence length="171" mass="18646">MNQTEQNIILIGMMGTGKTTIGQILAKELGFALVDLDAAIVAEQGMTIPEMFELRGEAYFRQAETAVLRKVLASDGGQVVATGGGAVLEPLNCEIMLSGGIVFALTADAETIIDRVRGDSNRPLLAGNAEERIRIIMDERKDAYRFAHYTVDTSRMGPEKIASQILMHYRV</sequence>
<evidence type="ECO:0000256" key="7">
    <source>
        <dbReference type="ARBA" id="ARBA00022777"/>
    </source>
</evidence>
<keyword evidence="11" id="KW-0963">Cytoplasm</keyword>
<feature type="binding site" evidence="11">
    <location>
        <position position="140"/>
    </location>
    <ligand>
        <name>substrate</name>
    </ligand>
</feature>
<feature type="binding site" evidence="11">
    <location>
        <position position="37"/>
    </location>
    <ligand>
        <name>substrate</name>
    </ligand>
</feature>
<dbReference type="InterPro" id="IPR027417">
    <property type="entry name" value="P-loop_NTPase"/>
</dbReference>
<keyword evidence="5 11" id="KW-0808">Transferase</keyword>
<dbReference type="Proteomes" id="UP000682811">
    <property type="component" value="Unassembled WGS sequence"/>
</dbReference>
<comment type="similarity">
    <text evidence="2 11">Belongs to the shikimate kinase family.</text>
</comment>
<comment type="subcellular location">
    <subcellularLocation>
        <location evidence="11">Cytoplasm</location>
    </subcellularLocation>
</comment>
<dbReference type="CDD" id="cd00464">
    <property type="entry name" value="SK"/>
    <property type="match status" value="1"/>
</dbReference>
<evidence type="ECO:0000256" key="8">
    <source>
        <dbReference type="ARBA" id="ARBA00022840"/>
    </source>
</evidence>
<keyword evidence="7 11" id="KW-0418">Kinase</keyword>
<comment type="function">
    <text evidence="11">Catalyzes the specific phosphorylation of the 3-hydroxyl group of shikimic acid using ATP as a cosubstrate.</text>
</comment>
<dbReference type="AlphaFoldDB" id="A0A919YFE8"/>
<evidence type="ECO:0000256" key="4">
    <source>
        <dbReference type="ARBA" id="ARBA00022605"/>
    </source>
</evidence>
<dbReference type="InterPro" id="IPR023000">
    <property type="entry name" value="Shikimate_kinase_CS"/>
</dbReference>
<evidence type="ECO:0000256" key="11">
    <source>
        <dbReference type="HAMAP-Rule" id="MF_00109"/>
    </source>
</evidence>
<accession>A0A919YFE8</accession>
<keyword evidence="6 11" id="KW-0547">Nucleotide-binding</keyword>
<evidence type="ECO:0000313" key="13">
    <source>
        <dbReference type="Proteomes" id="UP000682811"/>
    </source>
</evidence>
<evidence type="ECO:0000256" key="5">
    <source>
        <dbReference type="ARBA" id="ARBA00022679"/>
    </source>
</evidence>
<organism evidence="12 13">
    <name type="scientific">Paenibacillus azoreducens</name>
    <dbReference type="NCBI Taxonomy" id="116718"/>
    <lineage>
        <taxon>Bacteria</taxon>
        <taxon>Bacillati</taxon>
        <taxon>Bacillota</taxon>
        <taxon>Bacilli</taxon>
        <taxon>Bacillales</taxon>
        <taxon>Paenibacillaceae</taxon>
        <taxon>Paenibacillus</taxon>
    </lineage>
</organism>
<feature type="binding site" evidence="11">
    <location>
        <begin position="15"/>
        <end position="20"/>
    </location>
    <ligand>
        <name>ATP</name>
        <dbReference type="ChEBI" id="CHEBI:30616"/>
    </ligand>
</feature>
<dbReference type="GO" id="GO:0004765">
    <property type="term" value="F:shikimate kinase activity"/>
    <property type="evidence" value="ECO:0007669"/>
    <property type="project" value="UniProtKB-UniRule"/>
</dbReference>
<comment type="pathway">
    <text evidence="1 11">Metabolic intermediate biosynthesis; chorismate biosynthesis; chorismate from D-erythrose 4-phosphate and phosphoenolpyruvate: step 5/7.</text>
</comment>
<evidence type="ECO:0000313" key="12">
    <source>
        <dbReference type="EMBL" id="GIO49744.1"/>
    </source>
</evidence>
<feature type="binding site" evidence="11">
    <location>
        <position position="122"/>
    </location>
    <ligand>
        <name>ATP</name>
        <dbReference type="ChEBI" id="CHEBI:30616"/>
    </ligand>
</feature>
<keyword evidence="9 11" id="KW-0057">Aromatic amino acid biosynthesis</keyword>
<keyword evidence="13" id="KW-1185">Reference proteome</keyword>
<feature type="binding site" evidence="11">
    <location>
        <position position="61"/>
    </location>
    <ligand>
        <name>substrate</name>
    </ligand>
</feature>
<dbReference type="GO" id="GO:0009073">
    <property type="term" value="P:aromatic amino acid family biosynthetic process"/>
    <property type="evidence" value="ECO:0007669"/>
    <property type="project" value="UniProtKB-KW"/>
</dbReference>
<dbReference type="InterPro" id="IPR000623">
    <property type="entry name" value="Shikimate_kinase/TSH1"/>
</dbReference>
<feature type="binding site" evidence="11">
    <location>
        <position position="84"/>
    </location>
    <ligand>
        <name>substrate</name>
    </ligand>
</feature>
<comment type="catalytic activity">
    <reaction evidence="10 11">
        <text>shikimate + ATP = 3-phosphoshikimate + ADP + H(+)</text>
        <dbReference type="Rhea" id="RHEA:13121"/>
        <dbReference type="ChEBI" id="CHEBI:15378"/>
        <dbReference type="ChEBI" id="CHEBI:30616"/>
        <dbReference type="ChEBI" id="CHEBI:36208"/>
        <dbReference type="ChEBI" id="CHEBI:145989"/>
        <dbReference type="ChEBI" id="CHEBI:456216"/>
        <dbReference type="EC" id="2.7.1.71"/>
    </reaction>
</comment>
<dbReference type="PANTHER" id="PTHR21087:SF16">
    <property type="entry name" value="SHIKIMATE KINASE 1, CHLOROPLASTIC"/>
    <property type="match status" value="1"/>
</dbReference>
<evidence type="ECO:0000256" key="1">
    <source>
        <dbReference type="ARBA" id="ARBA00004842"/>
    </source>
</evidence>
<dbReference type="Gene3D" id="3.40.50.300">
    <property type="entry name" value="P-loop containing nucleotide triphosphate hydrolases"/>
    <property type="match status" value="1"/>
</dbReference>
<evidence type="ECO:0000256" key="2">
    <source>
        <dbReference type="ARBA" id="ARBA00006997"/>
    </source>
</evidence>
<dbReference type="PRINTS" id="PR01100">
    <property type="entry name" value="SHIKIMTKNASE"/>
</dbReference>
<dbReference type="PROSITE" id="PS01128">
    <property type="entry name" value="SHIKIMATE_KINASE"/>
    <property type="match status" value="1"/>
</dbReference>
<dbReference type="GO" id="GO:0005524">
    <property type="term" value="F:ATP binding"/>
    <property type="evidence" value="ECO:0007669"/>
    <property type="project" value="UniProtKB-UniRule"/>
</dbReference>
<keyword evidence="11" id="KW-0479">Metal-binding</keyword>
<gene>
    <name evidence="11 12" type="primary">aroK</name>
    <name evidence="12" type="ORF">J34TS1_45090</name>
</gene>
<protein>
    <recommendedName>
        <fullName evidence="3 11">Shikimate kinase</fullName>
        <shortName evidence="11">SK</shortName>
        <ecNumber evidence="3 11">2.7.1.71</ecNumber>
    </recommendedName>
</protein>
<dbReference type="InterPro" id="IPR031322">
    <property type="entry name" value="Shikimate/glucono_kinase"/>
</dbReference>
<feature type="binding site" evidence="11">
    <location>
        <position position="19"/>
    </location>
    <ligand>
        <name>Mg(2+)</name>
        <dbReference type="ChEBI" id="CHEBI:18420"/>
    </ligand>
</feature>
<dbReference type="Pfam" id="PF01202">
    <property type="entry name" value="SKI"/>
    <property type="match status" value="1"/>
</dbReference>
<keyword evidence="4 11" id="KW-0028">Amino-acid biosynthesis</keyword>
<keyword evidence="8 11" id="KW-0067">ATP-binding</keyword>
<dbReference type="RefSeq" id="WP_237100281.1">
    <property type="nucleotide sequence ID" value="NZ_AP025343.1"/>
</dbReference>
<comment type="caution">
    <text evidence="12">The sequence shown here is derived from an EMBL/GenBank/DDBJ whole genome shotgun (WGS) entry which is preliminary data.</text>
</comment>
<evidence type="ECO:0000256" key="6">
    <source>
        <dbReference type="ARBA" id="ARBA00022741"/>
    </source>
</evidence>
<dbReference type="PANTHER" id="PTHR21087">
    <property type="entry name" value="SHIKIMATE KINASE"/>
    <property type="match status" value="1"/>
</dbReference>
<dbReference type="SUPFAM" id="SSF52540">
    <property type="entry name" value="P-loop containing nucleoside triphosphate hydrolases"/>
    <property type="match status" value="1"/>
</dbReference>
<dbReference type="HAMAP" id="MF_00109">
    <property type="entry name" value="Shikimate_kinase"/>
    <property type="match status" value="1"/>
</dbReference>
<dbReference type="GO" id="GO:0008652">
    <property type="term" value="P:amino acid biosynthetic process"/>
    <property type="evidence" value="ECO:0007669"/>
    <property type="project" value="UniProtKB-KW"/>
</dbReference>
<comment type="caution">
    <text evidence="11">Lacks conserved residue(s) required for the propagation of feature annotation.</text>
</comment>
<dbReference type="GO" id="GO:0005829">
    <property type="term" value="C:cytosol"/>
    <property type="evidence" value="ECO:0007669"/>
    <property type="project" value="TreeGrafter"/>
</dbReference>
<reference evidence="12 13" key="1">
    <citation type="submission" date="2021-03" db="EMBL/GenBank/DDBJ databases">
        <title>Antimicrobial resistance genes in bacteria isolated from Japanese honey, and their potential for conferring macrolide and lincosamide resistance in the American foulbrood pathogen Paenibacillus larvae.</title>
        <authorList>
            <person name="Okamoto M."/>
            <person name="Kumagai M."/>
            <person name="Kanamori H."/>
            <person name="Takamatsu D."/>
        </authorList>
    </citation>
    <scope>NUCLEOTIDE SEQUENCE [LARGE SCALE GENOMIC DNA]</scope>
    <source>
        <strain evidence="12 13">J34TS1</strain>
    </source>
</reference>
<comment type="cofactor">
    <cofactor evidence="11">
        <name>Mg(2+)</name>
        <dbReference type="ChEBI" id="CHEBI:18420"/>
    </cofactor>
    <text evidence="11">Binds 1 Mg(2+) ion per subunit.</text>
</comment>
<proteinExistence type="inferred from homology"/>
<dbReference type="EC" id="2.7.1.71" evidence="3 11"/>
<evidence type="ECO:0000256" key="10">
    <source>
        <dbReference type="ARBA" id="ARBA00048567"/>
    </source>
</evidence>
<name>A0A919YFE8_9BACL</name>
<evidence type="ECO:0000256" key="3">
    <source>
        <dbReference type="ARBA" id="ARBA00012154"/>
    </source>
</evidence>
<keyword evidence="11" id="KW-0460">Magnesium</keyword>
<evidence type="ECO:0000256" key="9">
    <source>
        <dbReference type="ARBA" id="ARBA00023141"/>
    </source>
</evidence>
<dbReference type="GO" id="GO:0009423">
    <property type="term" value="P:chorismate biosynthetic process"/>
    <property type="evidence" value="ECO:0007669"/>
    <property type="project" value="UniProtKB-UniRule"/>
</dbReference>